<dbReference type="SUPFAM" id="SSF53474">
    <property type="entry name" value="alpha/beta-Hydrolases"/>
    <property type="match status" value="1"/>
</dbReference>
<accession>A0ABT1CIP8</accession>
<feature type="domain" description="AB hydrolase-1" evidence="1">
    <location>
        <begin position="1"/>
        <end position="184"/>
    </location>
</feature>
<dbReference type="GO" id="GO:0016787">
    <property type="term" value="F:hydrolase activity"/>
    <property type="evidence" value="ECO:0007669"/>
    <property type="project" value="UniProtKB-KW"/>
</dbReference>
<gene>
    <name evidence="2" type="ORF">NF685_11865</name>
</gene>
<proteinExistence type="predicted"/>
<evidence type="ECO:0000313" key="2">
    <source>
        <dbReference type="EMBL" id="MCO6160727.1"/>
    </source>
</evidence>
<dbReference type="InterPro" id="IPR029058">
    <property type="entry name" value="AB_hydrolase_fold"/>
</dbReference>
<dbReference type="Gene3D" id="3.40.50.1820">
    <property type="entry name" value="alpha/beta hydrolase"/>
    <property type="match status" value="1"/>
</dbReference>
<name>A0ABT1CIP8_9PROT</name>
<evidence type="ECO:0000259" key="1">
    <source>
        <dbReference type="Pfam" id="PF12697"/>
    </source>
</evidence>
<dbReference type="PANTHER" id="PTHR42977">
    <property type="entry name" value="HYDROLASE-RELATED"/>
    <property type="match status" value="1"/>
</dbReference>
<dbReference type="InterPro" id="IPR051340">
    <property type="entry name" value="Haloalkane_dehalogenase"/>
</dbReference>
<organism evidence="2 3">
    <name type="scientific">Asaia lannensis NBRC 102526</name>
    <dbReference type="NCBI Taxonomy" id="1307926"/>
    <lineage>
        <taxon>Bacteria</taxon>
        <taxon>Pseudomonadati</taxon>
        <taxon>Pseudomonadota</taxon>
        <taxon>Alphaproteobacteria</taxon>
        <taxon>Acetobacterales</taxon>
        <taxon>Acetobacteraceae</taxon>
        <taxon>Asaia</taxon>
    </lineage>
</organism>
<dbReference type="Pfam" id="PF12697">
    <property type="entry name" value="Abhydrolase_6"/>
    <property type="match status" value="1"/>
</dbReference>
<keyword evidence="2" id="KW-0378">Hydrolase</keyword>
<dbReference type="RefSeq" id="WP_252849767.1">
    <property type="nucleotide sequence ID" value="NZ_JAMXQU010000009.1"/>
</dbReference>
<protein>
    <submittedName>
        <fullName evidence="2">Alpha/beta hydrolase</fullName>
    </submittedName>
</protein>
<dbReference type="EMBL" id="JAMXQU010000009">
    <property type="protein sequence ID" value="MCO6160727.1"/>
    <property type="molecule type" value="Genomic_DNA"/>
</dbReference>
<keyword evidence="3" id="KW-1185">Reference proteome</keyword>
<sequence>RVITPTLTGTGDRSHLLSHHITLNTHIEDVINTIAMLDLGAFVLVGHSYGGMVATCVADRMRERVAHLVYLDALIARDGQTAFDILPEGMAKARRERVRTSGGGIAFPVPPASAVFLPDAARKAWFMRHLKPHPAGTYETVVHLDRPAGAGMPVTYIAYEKPALGSIEPSRAYARAQAGWRYRTEPVPHDAEIVFPEKVAGFITESL</sequence>
<dbReference type="PANTHER" id="PTHR42977:SF1">
    <property type="entry name" value="BLR6576 PROTEIN"/>
    <property type="match status" value="1"/>
</dbReference>
<comment type="caution">
    <text evidence="2">The sequence shown here is derived from an EMBL/GenBank/DDBJ whole genome shotgun (WGS) entry which is preliminary data.</text>
</comment>
<dbReference type="Proteomes" id="UP001523401">
    <property type="component" value="Unassembled WGS sequence"/>
</dbReference>
<reference evidence="2 3" key="1">
    <citation type="submission" date="2022-06" db="EMBL/GenBank/DDBJ databases">
        <title>Whole-genome of Asaia lannensis strain LMG 27011T.</title>
        <authorList>
            <person name="Sombolestani A."/>
        </authorList>
    </citation>
    <scope>NUCLEOTIDE SEQUENCE [LARGE SCALE GENOMIC DNA]</scope>
    <source>
        <strain evidence="2 3">NBRC 102526</strain>
    </source>
</reference>
<feature type="non-terminal residue" evidence="2">
    <location>
        <position position="1"/>
    </location>
</feature>
<evidence type="ECO:0000313" key="3">
    <source>
        <dbReference type="Proteomes" id="UP001523401"/>
    </source>
</evidence>
<dbReference type="InterPro" id="IPR000073">
    <property type="entry name" value="AB_hydrolase_1"/>
</dbReference>